<reference evidence="6" key="1">
    <citation type="submission" date="2025-08" db="UniProtKB">
        <authorList>
            <consortium name="RefSeq"/>
        </authorList>
    </citation>
    <scope>IDENTIFICATION</scope>
    <source>
        <tissue evidence="6">Testes</tissue>
    </source>
</reference>
<evidence type="ECO:0000256" key="2">
    <source>
        <dbReference type="ARBA" id="ARBA00023043"/>
    </source>
</evidence>
<keyword evidence="5" id="KW-1185">Reference proteome</keyword>
<name>A0ABM0GKP0_SACKO</name>
<accession>A0ABM0GKP0</accession>
<sequence>MASDNESRRLESAFLNACQDCDEERLKELIKEGLNKKEVNYADRSEKTGLAYAASSGFLPVLRLLENMQELIDVNQADNEGTTPLMFAAQAGHYEVVNFLLTNYKGVEIDKRDYGGFTALIKAAIQGRARSAKMLILSGASTDLRDFRRGFCAAEWALFCGRHMCSSLIMRLADQLEAVRRCTDEMYKVSGVKCSSDPDLSRCSSLGAMDLDKKHIKKNKKMLSTKIKKGAKKKSKSEHILATNGYGGLRNEDRTISELVFSSSCLSYSGLPSNSTPPSSPLFSRIASWATRTSRKQGFVVPKVLVTKPADESGFSRRLNAILSPPSSRRRRIPKDPLAVGRSSSSSSSEDDDD</sequence>
<dbReference type="SUPFAM" id="SSF48403">
    <property type="entry name" value="Ankyrin repeat"/>
    <property type="match status" value="1"/>
</dbReference>
<gene>
    <name evidence="6" type="primary">LOC100373201</name>
</gene>
<dbReference type="Proteomes" id="UP000694865">
    <property type="component" value="Unplaced"/>
</dbReference>
<dbReference type="Gene3D" id="1.25.40.20">
    <property type="entry name" value="Ankyrin repeat-containing domain"/>
    <property type="match status" value="1"/>
</dbReference>
<feature type="repeat" description="ANK" evidence="3">
    <location>
        <begin position="80"/>
        <end position="112"/>
    </location>
</feature>
<evidence type="ECO:0000256" key="3">
    <source>
        <dbReference type="PROSITE-ProRule" id="PRU00023"/>
    </source>
</evidence>
<dbReference type="InterPro" id="IPR036770">
    <property type="entry name" value="Ankyrin_rpt-contain_sf"/>
</dbReference>
<dbReference type="InterPro" id="IPR002110">
    <property type="entry name" value="Ankyrin_rpt"/>
</dbReference>
<evidence type="ECO:0000256" key="1">
    <source>
        <dbReference type="ARBA" id="ARBA00022737"/>
    </source>
</evidence>
<dbReference type="SMART" id="SM00248">
    <property type="entry name" value="ANK"/>
    <property type="match status" value="4"/>
</dbReference>
<dbReference type="PANTHER" id="PTHR24173">
    <property type="entry name" value="ANKYRIN REPEAT CONTAINING"/>
    <property type="match status" value="1"/>
</dbReference>
<feature type="repeat" description="ANK" evidence="3">
    <location>
        <begin position="115"/>
        <end position="147"/>
    </location>
</feature>
<dbReference type="PROSITE" id="PS50297">
    <property type="entry name" value="ANK_REP_REGION"/>
    <property type="match status" value="1"/>
</dbReference>
<proteinExistence type="predicted"/>
<organism evidence="5 6">
    <name type="scientific">Saccoglossus kowalevskii</name>
    <name type="common">Acorn worm</name>
    <dbReference type="NCBI Taxonomy" id="10224"/>
    <lineage>
        <taxon>Eukaryota</taxon>
        <taxon>Metazoa</taxon>
        <taxon>Hemichordata</taxon>
        <taxon>Enteropneusta</taxon>
        <taxon>Harrimaniidae</taxon>
        <taxon>Saccoglossus</taxon>
    </lineage>
</organism>
<dbReference type="PANTHER" id="PTHR24173:SF40">
    <property type="entry name" value="AGAP006757-PA"/>
    <property type="match status" value="1"/>
</dbReference>
<dbReference type="Pfam" id="PF12796">
    <property type="entry name" value="Ank_2"/>
    <property type="match status" value="1"/>
</dbReference>
<protein>
    <submittedName>
        <fullName evidence="6">Ankyrin repeat domain-containing protein 17-like</fullName>
    </submittedName>
</protein>
<dbReference type="RefSeq" id="XP_002732007.1">
    <property type="nucleotide sequence ID" value="XM_002731961.1"/>
</dbReference>
<keyword evidence="1" id="KW-0677">Repeat</keyword>
<dbReference type="GeneID" id="100373201"/>
<evidence type="ECO:0000256" key="4">
    <source>
        <dbReference type="SAM" id="MobiDB-lite"/>
    </source>
</evidence>
<evidence type="ECO:0000313" key="5">
    <source>
        <dbReference type="Proteomes" id="UP000694865"/>
    </source>
</evidence>
<feature type="region of interest" description="Disordered" evidence="4">
    <location>
        <begin position="322"/>
        <end position="354"/>
    </location>
</feature>
<dbReference type="PROSITE" id="PS50088">
    <property type="entry name" value="ANK_REPEAT"/>
    <property type="match status" value="2"/>
</dbReference>
<keyword evidence="2 3" id="KW-0040">ANK repeat</keyword>
<evidence type="ECO:0000313" key="6">
    <source>
        <dbReference type="RefSeq" id="XP_002732007.1"/>
    </source>
</evidence>